<evidence type="ECO:0000256" key="1">
    <source>
        <dbReference type="ARBA" id="ARBA00022729"/>
    </source>
</evidence>
<dbReference type="InterPro" id="IPR001375">
    <property type="entry name" value="Peptidase_S9_cat"/>
</dbReference>
<protein>
    <submittedName>
        <fullName evidence="4">Polyhydroxybutyrate depolymerase</fullName>
    </submittedName>
</protein>
<accession>A0ABU1PA62</accession>
<feature type="region of interest" description="Disordered" evidence="2">
    <location>
        <begin position="313"/>
        <end position="361"/>
    </location>
</feature>
<sequence>MTLRFPKHHRPSRALQRAVLAAVCGLSLLTALPGQAVDLSLKTLRVGNLARAYFSERNVVGEAQPLIIALHASGSSGSLMARATGLTEIAEAAGYMIVYPNGTGLAIDARTWNSGGCCGYAQMHKVDDVAFLRALVGKLVADGLVDRQRVYLVGVSNGGMMAYRMAAEAPELFKAVAVVSAVLDVPPETVKAPMPVLHIHGSDDPFIPFLGGMGKQEVSQVPRLSVARSIEAFIKADGANPRPTVNDIPDTAGDGTTIRQYTYASKTDPQAVVLYEVKGGGHAWPGGVVPIINGGKSSQNLDTSRTVISFFNAHGGGPKNDDEDDQLPPGATPLKPVVNAPANAAPKLPAATPPASGPAAR</sequence>
<evidence type="ECO:0000313" key="4">
    <source>
        <dbReference type="EMBL" id="MDR6582595.1"/>
    </source>
</evidence>
<dbReference type="PANTHER" id="PTHR43037:SF1">
    <property type="entry name" value="BLL1128 PROTEIN"/>
    <property type="match status" value="1"/>
</dbReference>
<proteinExistence type="predicted"/>
<dbReference type="Proteomes" id="UP001260715">
    <property type="component" value="Unassembled WGS sequence"/>
</dbReference>
<reference evidence="4 5" key="1">
    <citation type="submission" date="2023-07" db="EMBL/GenBank/DDBJ databases">
        <title>Sorghum-associated microbial communities from plants grown in Nebraska, USA.</title>
        <authorList>
            <person name="Schachtman D."/>
        </authorList>
    </citation>
    <scope>NUCLEOTIDE SEQUENCE [LARGE SCALE GENOMIC DNA]</scope>
    <source>
        <strain evidence="4 5">596</strain>
    </source>
</reference>
<keyword evidence="1" id="KW-0732">Signal</keyword>
<evidence type="ECO:0000313" key="5">
    <source>
        <dbReference type="Proteomes" id="UP001260715"/>
    </source>
</evidence>
<evidence type="ECO:0000259" key="3">
    <source>
        <dbReference type="Pfam" id="PF00326"/>
    </source>
</evidence>
<dbReference type="RefSeq" id="WP_233207650.1">
    <property type="nucleotide sequence ID" value="NZ_JAVDSJ010000001.1"/>
</dbReference>
<feature type="compositionally biased region" description="Low complexity" evidence="2">
    <location>
        <begin position="333"/>
        <end position="350"/>
    </location>
</feature>
<dbReference type="SUPFAM" id="SSF53474">
    <property type="entry name" value="alpha/beta-Hydrolases"/>
    <property type="match status" value="1"/>
</dbReference>
<dbReference type="PANTHER" id="PTHR43037">
    <property type="entry name" value="UNNAMED PRODUCT-RELATED"/>
    <property type="match status" value="1"/>
</dbReference>
<dbReference type="InterPro" id="IPR050955">
    <property type="entry name" value="Plant_Biomass_Hydrol_Est"/>
</dbReference>
<dbReference type="InterPro" id="IPR029058">
    <property type="entry name" value="AB_hydrolase_fold"/>
</dbReference>
<name>A0ABU1PA62_9BURK</name>
<dbReference type="Pfam" id="PF00326">
    <property type="entry name" value="Peptidase_S9"/>
    <property type="match status" value="1"/>
</dbReference>
<dbReference type="Gene3D" id="3.40.50.1820">
    <property type="entry name" value="alpha/beta hydrolase"/>
    <property type="match status" value="1"/>
</dbReference>
<keyword evidence="5" id="KW-1185">Reference proteome</keyword>
<feature type="domain" description="Peptidase S9 prolyl oligopeptidase catalytic" evidence="3">
    <location>
        <begin position="89"/>
        <end position="185"/>
    </location>
</feature>
<evidence type="ECO:0000256" key="2">
    <source>
        <dbReference type="SAM" id="MobiDB-lite"/>
    </source>
</evidence>
<comment type="caution">
    <text evidence="4">The sequence shown here is derived from an EMBL/GenBank/DDBJ whole genome shotgun (WGS) entry which is preliminary data.</text>
</comment>
<organism evidence="4 5">
    <name type="scientific">Herbaspirillum frisingense</name>
    <dbReference type="NCBI Taxonomy" id="92645"/>
    <lineage>
        <taxon>Bacteria</taxon>
        <taxon>Pseudomonadati</taxon>
        <taxon>Pseudomonadota</taxon>
        <taxon>Betaproteobacteria</taxon>
        <taxon>Burkholderiales</taxon>
        <taxon>Oxalobacteraceae</taxon>
        <taxon>Herbaspirillum</taxon>
    </lineage>
</organism>
<feature type="compositionally biased region" description="Pro residues" evidence="2">
    <location>
        <begin position="351"/>
        <end position="361"/>
    </location>
</feature>
<dbReference type="EMBL" id="JAVDSJ010000001">
    <property type="protein sequence ID" value="MDR6582595.1"/>
    <property type="molecule type" value="Genomic_DNA"/>
</dbReference>
<gene>
    <name evidence="4" type="ORF">J2W50_000770</name>
</gene>